<comment type="caution">
    <text evidence="1">The sequence shown here is derived from an EMBL/GenBank/DDBJ whole genome shotgun (WGS) entry which is preliminary data.</text>
</comment>
<evidence type="ECO:0000313" key="2">
    <source>
        <dbReference type="Proteomes" id="UP000004259"/>
    </source>
</evidence>
<sequence length="48" mass="5743">MCIADDTKWLFFRIVPPAFGGGNNTQPNWDKKYMFLMWAEINYDKVRL</sequence>
<reference evidence="1 2" key="1">
    <citation type="submission" date="2011-02" db="EMBL/GenBank/DDBJ databases">
        <authorList>
            <person name="Nelson K.E."/>
            <person name="Sutton G."/>
            <person name="Torralba M."/>
            <person name="Durkin S."/>
            <person name="Harkins D."/>
            <person name="Montgomery R."/>
            <person name="Ziemer C."/>
            <person name="Klaassens E."/>
            <person name="Ocuiv P."/>
            <person name="Morrison M."/>
        </authorList>
    </citation>
    <scope>NUCLEOTIDE SEQUENCE [LARGE SCALE GENOMIC DNA]</scope>
    <source>
        <strain evidence="1 2">8</strain>
    </source>
</reference>
<dbReference type="AlphaFoldDB" id="E9S9K9"/>
<gene>
    <name evidence="1" type="ORF">CUS_4630</name>
</gene>
<keyword evidence="2" id="KW-1185">Reference proteome</keyword>
<dbReference type="Proteomes" id="UP000004259">
    <property type="component" value="Unassembled WGS sequence"/>
</dbReference>
<evidence type="ECO:0000313" key="1">
    <source>
        <dbReference type="EMBL" id="EGC04044.1"/>
    </source>
</evidence>
<name>E9S9K9_RUMAL</name>
<dbReference type="STRING" id="246199.CUS_4630"/>
<dbReference type="EMBL" id="ADKM02000044">
    <property type="protein sequence ID" value="EGC04044.1"/>
    <property type="molecule type" value="Genomic_DNA"/>
</dbReference>
<accession>E9S9K9</accession>
<proteinExistence type="predicted"/>
<protein>
    <submittedName>
        <fullName evidence="1">Uncharacterized protein</fullName>
    </submittedName>
</protein>
<organism evidence="1 2">
    <name type="scientific">Ruminococcus albus 8</name>
    <dbReference type="NCBI Taxonomy" id="246199"/>
    <lineage>
        <taxon>Bacteria</taxon>
        <taxon>Bacillati</taxon>
        <taxon>Bacillota</taxon>
        <taxon>Clostridia</taxon>
        <taxon>Eubacteriales</taxon>
        <taxon>Oscillospiraceae</taxon>
        <taxon>Ruminococcus</taxon>
    </lineage>
</organism>